<feature type="signal peptide" evidence="7">
    <location>
        <begin position="1"/>
        <end position="15"/>
    </location>
</feature>
<proteinExistence type="inferred from homology"/>
<evidence type="ECO:0000313" key="9">
    <source>
        <dbReference type="Proteomes" id="UP000076881"/>
    </source>
</evidence>
<gene>
    <name evidence="8" type="ORF">LEL_06742</name>
</gene>
<dbReference type="OrthoDB" id="4500971at2759"/>
<evidence type="ECO:0000256" key="5">
    <source>
        <dbReference type="ARBA" id="ARBA00022729"/>
    </source>
</evidence>
<evidence type="ECO:0000256" key="6">
    <source>
        <dbReference type="ARBA" id="ARBA00023157"/>
    </source>
</evidence>
<dbReference type="GO" id="GO:0005576">
    <property type="term" value="C:extracellular region"/>
    <property type="evidence" value="ECO:0007669"/>
    <property type="project" value="InterPro"/>
</dbReference>
<dbReference type="Pfam" id="PF06766">
    <property type="entry name" value="Hydrophobin_2"/>
    <property type="match status" value="1"/>
</dbReference>
<dbReference type="InterPro" id="IPR010636">
    <property type="entry name" value="Class_II_hydrophobin"/>
</dbReference>
<dbReference type="PANTHER" id="PTHR42341">
    <property type="entry name" value="HYDROPHOBIN"/>
    <property type="match status" value="1"/>
</dbReference>
<keyword evidence="9" id="KW-1185">Reference proteome</keyword>
<keyword evidence="4" id="KW-0964">Secreted</keyword>
<evidence type="ECO:0000256" key="4">
    <source>
        <dbReference type="ARBA" id="ARBA00022525"/>
    </source>
</evidence>
<evidence type="ECO:0000256" key="7">
    <source>
        <dbReference type="SAM" id="SignalP"/>
    </source>
</evidence>
<keyword evidence="3" id="KW-0134">Cell wall</keyword>
<dbReference type="STRING" id="1081108.A0A162KMB8"/>
<dbReference type="InterPro" id="IPR036686">
    <property type="entry name" value="Class_II_Hydrophobin_sf"/>
</dbReference>
<sequence>MQFIVIASLIASVLAVPADIAPRNGVCQDGILYTSPQCCSADVLDVACLSGNGPPEQPSDANNFREICGRIGKQAKCCVLAEVADQDVLCIAPV</sequence>
<dbReference type="Proteomes" id="UP000076881">
    <property type="component" value="Unassembled WGS sequence"/>
</dbReference>
<comment type="caution">
    <text evidence="8">The sequence shown here is derived from an EMBL/GenBank/DDBJ whole genome shotgun (WGS) entry which is preliminary data.</text>
</comment>
<keyword evidence="5 7" id="KW-0732">Signal</keyword>
<dbReference type="SUPFAM" id="SSF101751">
    <property type="entry name" value="Hydrophobin II, HfbII"/>
    <property type="match status" value="1"/>
</dbReference>
<evidence type="ECO:0000256" key="1">
    <source>
        <dbReference type="ARBA" id="ARBA00004191"/>
    </source>
</evidence>
<keyword evidence="6" id="KW-1015">Disulfide bond</keyword>
<feature type="chain" id="PRO_5013334652" evidence="7">
    <location>
        <begin position="16"/>
        <end position="94"/>
    </location>
</feature>
<evidence type="ECO:0000313" key="8">
    <source>
        <dbReference type="EMBL" id="OAA77058.1"/>
    </source>
</evidence>
<comment type="subcellular location">
    <subcellularLocation>
        <location evidence="1">Secreted</location>
        <location evidence="1">Cell wall</location>
    </subcellularLocation>
</comment>
<organism evidence="8 9">
    <name type="scientific">Akanthomyces lecanii RCEF 1005</name>
    <dbReference type="NCBI Taxonomy" id="1081108"/>
    <lineage>
        <taxon>Eukaryota</taxon>
        <taxon>Fungi</taxon>
        <taxon>Dikarya</taxon>
        <taxon>Ascomycota</taxon>
        <taxon>Pezizomycotina</taxon>
        <taxon>Sordariomycetes</taxon>
        <taxon>Hypocreomycetidae</taxon>
        <taxon>Hypocreales</taxon>
        <taxon>Cordycipitaceae</taxon>
        <taxon>Akanthomyces</taxon>
        <taxon>Cordyceps confragosa</taxon>
    </lineage>
</organism>
<evidence type="ECO:0000256" key="3">
    <source>
        <dbReference type="ARBA" id="ARBA00022512"/>
    </source>
</evidence>
<accession>A0A162KMB8</accession>
<protein>
    <submittedName>
        <fullName evidence="8">Hydrophobin 2</fullName>
    </submittedName>
</protein>
<dbReference type="Gene3D" id="3.20.120.10">
    <property type="entry name" value="Hydrophobin"/>
    <property type="match status" value="1"/>
</dbReference>
<name>A0A162KMB8_CORDF</name>
<dbReference type="CDD" id="cd23508">
    <property type="entry name" value="hydrophobin_II"/>
    <property type="match status" value="1"/>
</dbReference>
<evidence type="ECO:0000256" key="2">
    <source>
        <dbReference type="ARBA" id="ARBA00009576"/>
    </source>
</evidence>
<reference evidence="8 9" key="1">
    <citation type="journal article" date="2016" name="Genome Biol. Evol.">
        <title>Divergent and convergent evolution of fungal pathogenicity.</title>
        <authorList>
            <person name="Shang Y."/>
            <person name="Xiao G."/>
            <person name="Zheng P."/>
            <person name="Cen K."/>
            <person name="Zhan S."/>
            <person name="Wang C."/>
        </authorList>
    </citation>
    <scope>NUCLEOTIDE SEQUENCE [LARGE SCALE GENOMIC DNA]</scope>
    <source>
        <strain evidence="8 9">RCEF 1005</strain>
    </source>
</reference>
<dbReference type="AlphaFoldDB" id="A0A162KMB8"/>
<comment type="similarity">
    <text evidence="2">Belongs to the cerato-ulmin hydrophobin family.</text>
</comment>
<dbReference type="PANTHER" id="PTHR42341:SF1">
    <property type="entry name" value="HYDROPHOBIN"/>
    <property type="match status" value="1"/>
</dbReference>
<dbReference type="EMBL" id="AZHF01000004">
    <property type="protein sequence ID" value="OAA77058.1"/>
    <property type="molecule type" value="Genomic_DNA"/>
</dbReference>